<feature type="domain" description="MCM9 N-terminal" evidence="9">
    <location>
        <begin position="16"/>
        <end position="109"/>
    </location>
</feature>
<dbReference type="InterPro" id="IPR012340">
    <property type="entry name" value="NA-bd_OB-fold"/>
</dbReference>
<comment type="subcellular location">
    <subcellularLocation>
        <location evidence="1">Nucleus</location>
    </subcellularLocation>
</comment>
<dbReference type="Pfam" id="PF17207">
    <property type="entry name" value="MCM_OB"/>
    <property type="match status" value="1"/>
</dbReference>
<dbReference type="STRING" id="906689.A0A2I0VVA3"/>
<keyword evidence="5" id="KW-0067">ATP-binding</keyword>
<keyword evidence="6" id="KW-0539">Nucleus</keyword>
<comment type="catalytic activity">
    <reaction evidence="7">
        <text>ATP + H2O = ADP + phosphate + H(+)</text>
        <dbReference type="Rhea" id="RHEA:13065"/>
        <dbReference type="ChEBI" id="CHEBI:15377"/>
        <dbReference type="ChEBI" id="CHEBI:15378"/>
        <dbReference type="ChEBI" id="CHEBI:30616"/>
        <dbReference type="ChEBI" id="CHEBI:43474"/>
        <dbReference type="ChEBI" id="CHEBI:456216"/>
        <dbReference type="EC" id="3.6.4.12"/>
    </reaction>
</comment>
<keyword evidence="5" id="KW-0347">Helicase</keyword>
<evidence type="ECO:0000313" key="10">
    <source>
        <dbReference type="EMBL" id="PKU67333.1"/>
    </source>
</evidence>
<comment type="similarity">
    <text evidence="2">Belongs to the MCM family.</text>
</comment>
<keyword evidence="4" id="KW-0378">Hydrolase</keyword>
<organism evidence="10 11">
    <name type="scientific">Dendrobium catenatum</name>
    <dbReference type="NCBI Taxonomy" id="906689"/>
    <lineage>
        <taxon>Eukaryota</taxon>
        <taxon>Viridiplantae</taxon>
        <taxon>Streptophyta</taxon>
        <taxon>Embryophyta</taxon>
        <taxon>Tracheophyta</taxon>
        <taxon>Spermatophyta</taxon>
        <taxon>Magnoliopsida</taxon>
        <taxon>Liliopsida</taxon>
        <taxon>Asparagales</taxon>
        <taxon>Orchidaceae</taxon>
        <taxon>Epidendroideae</taxon>
        <taxon>Malaxideae</taxon>
        <taxon>Dendrobiinae</taxon>
        <taxon>Dendrobium</taxon>
    </lineage>
</organism>
<evidence type="ECO:0000313" key="11">
    <source>
        <dbReference type="Proteomes" id="UP000233837"/>
    </source>
</evidence>
<dbReference type="InterPro" id="IPR031327">
    <property type="entry name" value="MCM"/>
</dbReference>
<dbReference type="Gene3D" id="3.30.1640.10">
    <property type="entry name" value="mini-chromosome maintenance (MCM) complex, chain A, domain 1"/>
    <property type="match status" value="1"/>
</dbReference>
<dbReference type="GO" id="GO:0017116">
    <property type="term" value="F:single-stranded DNA helicase activity"/>
    <property type="evidence" value="ECO:0007669"/>
    <property type="project" value="TreeGrafter"/>
</dbReference>
<dbReference type="PANTHER" id="PTHR11630">
    <property type="entry name" value="DNA REPLICATION LICENSING FACTOR MCM FAMILY MEMBER"/>
    <property type="match status" value="1"/>
</dbReference>
<dbReference type="GO" id="GO:0005634">
    <property type="term" value="C:nucleus"/>
    <property type="evidence" value="ECO:0007669"/>
    <property type="project" value="UniProtKB-SubCell"/>
</dbReference>
<dbReference type="SMART" id="SM00350">
    <property type="entry name" value="MCM"/>
    <property type="match status" value="1"/>
</dbReference>
<dbReference type="Pfam" id="PF26066">
    <property type="entry name" value="MCM9_N"/>
    <property type="match status" value="1"/>
</dbReference>
<dbReference type="Gene3D" id="2.20.28.10">
    <property type="match status" value="1"/>
</dbReference>
<evidence type="ECO:0000256" key="2">
    <source>
        <dbReference type="ARBA" id="ARBA00008010"/>
    </source>
</evidence>
<dbReference type="InterPro" id="IPR058768">
    <property type="entry name" value="MCM9_N"/>
</dbReference>
<evidence type="ECO:0000259" key="9">
    <source>
        <dbReference type="Pfam" id="PF26066"/>
    </source>
</evidence>
<evidence type="ECO:0000256" key="1">
    <source>
        <dbReference type="ARBA" id="ARBA00004123"/>
    </source>
</evidence>
<dbReference type="InterPro" id="IPR033762">
    <property type="entry name" value="MCM_OB"/>
</dbReference>
<protein>
    <recommendedName>
        <fullName evidence="3">DNA helicase</fullName>
        <ecNumber evidence="3">3.6.4.12</ecNumber>
    </recommendedName>
</protein>
<proteinExistence type="inferred from homology"/>
<evidence type="ECO:0000256" key="3">
    <source>
        <dbReference type="ARBA" id="ARBA00012551"/>
    </source>
</evidence>
<keyword evidence="5" id="KW-0547">Nucleotide-binding</keyword>
<accession>A0A2I0VVA3</accession>
<dbReference type="GO" id="GO:0042555">
    <property type="term" value="C:MCM complex"/>
    <property type="evidence" value="ECO:0007669"/>
    <property type="project" value="TreeGrafter"/>
</dbReference>
<dbReference type="GO" id="GO:0003697">
    <property type="term" value="F:single-stranded DNA binding"/>
    <property type="evidence" value="ECO:0007669"/>
    <property type="project" value="TreeGrafter"/>
</dbReference>
<reference evidence="10 11" key="1">
    <citation type="journal article" date="2016" name="Sci. Rep.">
        <title>The Dendrobium catenatum Lindl. genome sequence provides insights into polysaccharide synthase, floral development and adaptive evolution.</title>
        <authorList>
            <person name="Zhang G.Q."/>
            <person name="Xu Q."/>
            <person name="Bian C."/>
            <person name="Tsai W.C."/>
            <person name="Yeh C.M."/>
            <person name="Liu K.W."/>
            <person name="Yoshida K."/>
            <person name="Zhang L.S."/>
            <person name="Chang S.B."/>
            <person name="Chen F."/>
            <person name="Shi Y."/>
            <person name="Su Y.Y."/>
            <person name="Zhang Y.Q."/>
            <person name="Chen L.J."/>
            <person name="Yin Y."/>
            <person name="Lin M."/>
            <person name="Huang H."/>
            <person name="Deng H."/>
            <person name="Wang Z.W."/>
            <person name="Zhu S.L."/>
            <person name="Zhao X."/>
            <person name="Deng C."/>
            <person name="Niu S.C."/>
            <person name="Huang J."/>
            <person name="Wang M."/>
            <person name="Liu G.H."/>
            <person name="Yang H.J."/>
            <person name="Xiao X.J."/>
            <person name="Hsiao Y.Y."/>
            <person name="Wu W.L."/>
            <person name="Chen Y.Y."/>
            <person name="Mitsuda N."/>
            <person name="Ohme-Takagi M."/>
            <person name="Luo Y.B."/>
            <person name="Van de Peer Y."/>
            <person name="Liu Z.J."/>
        </authorList>
    </citation>
    <scope>NUCLEOTIDE SEQUENCE [LARGE SCALE GENOMIC DNA]</scope>
    <source>
        <tissue evidence="10">The whole plant</tissue>
    </source>
</reference>
<dbReference type="SUPFAM" id="SSF50249">
    <property type="entry name" value="Nucleic acid-binding proteins"/>
    <property type="match status" value="1"/>
</dbReference>
<keyword evidence="11" id="KW-1185">Reference proteome</keyword>
<sequence length="412" mass="45093">MKASAIVPQEGPPADVVQAFVRFLLSHHTSCIRSILFINDLTLHYPIVIDFAELLEFDPPLAYHLFSHPTDVLPLFDQAAHISQTIVLDGSEGIEARGSPKKFVHVRINVTGSPLECPETFPNIGRLRVKHRGILLTVKGTVIRSGAVKMIEGERVYACRKCRHRFKVYPELEIGNAIRLPTSCPSRNSKICEGTSFQSIPDSIVCHDYQEIKIQENTQVLGVGSMPRSIPIILTDDLVDVVKAGGFDANKERIGSGHNRYFVVPFDGKITRFRGPQVITVYHAVPFGGKTAGDESSTIERRLCHLNLQALLLVLEIPIVHVGETPMRFILAVVSGVDVEAEDRPHHATSACIGLTCLVAHVAPDSLLPCYKSAYRGSTDASSASRTGFELEIYTLEDRCTGGGGHGNQGNS</sequence>
<dbReference type="PANTHER" id="PTHR11630:SF48">
    <property type="entry name" value="DNA HELICASE MCM9"/>
    <property type="match status" value="1"/>
</dbReference>
<dbReference type="GO" id="GO:0000724">
    <property type="term" value="P:double-strand break repair via homologous recombination"/>
    <property type="evidence" value="ECO:0007669"/>
    <property type="project" value="TreeGrafter"/>
</dbReference>
<evidence type="ECO:0000259" key="8">
    <source>
        <dbReference type="Pfam" id="PF17207"/>
    </source>
</evidence>
<dbReference type="EC" id="3.6.4.12" evidence="3"/>
<dbReference type="Proteomes" id="UP000233837">
    <property type="component" value="Unassembled WGS sequence"/>
</dbReference>
<dbReference type="GO" id="GO:0005524">
    <property type="term" value="F:ATP binding"/>
    <property type="evidence" value="ECO:0007669"/>
    <property type="project" value="InterPro"/>
</dbReference>
<evidence type="ECO:0000256" key="4">
    <source>
        <dbReference type="ARBA" id="ARBA00022801"/>
    </source>
</evidence>
<name>A0A2I0VVA3_9ASPA</name>
<dbReference type="GO" id="GO:0016787">
    <property type="term" value="F:hydrolase activity"/>
    <property type="evidence" value="ECO:0007669"/>
    <property type="project" value="UniProtKB-KW"/>
</dbReference>
<reference evidence="10 11" key="2">
    <citation type="journal article" date="2017" name="Nature">
        <title>The Apostasia genome and the evolution of orchids.</title>
        <authorList>
            <person name="Zhang G.Q."/>
            <person name="Liu K.W."/>
            <person name="Li Z."/>
            <person name="Lohaus R."/>
            <person name="Hsiao Y.Y."/>
            <person name="Niu S.C."/>
            <person name="Wang J.Y."/>
            <person name="Lin Y.C."/>
            <person name="Xu Q."/>
            <person name="Chen L.J."/>
            <person name="Yoshida K."/>
            <person name="Fujiwara S."/>
            <person name="Wang Z.W."/>
            <person name="Zhang Y.Q."/>
            <person name="Mitsuda N."/>
            <person name="Wang M."/>
            <person name="Liu G.H."/>
            <person name="Pecoraro L."/>
            <person name="Huang H.X."/>
            <person name="Xiao X.J."/>
            <person name="Lin M."/>
            <person name="Wu X.Y."/>
            <person name="Wu W.L."/>
            <person name="Chen Y.Y."/>
            <person name="Chang S.B."/>
            <person name="Sakamoto S."/>
            <person name="Ohme-Takagi M."/>
            <person name="Yagi M."/>
            <person name="Zeng S.J."/>
            <person name="Shen C.Y."/>
            <person name="Yeh C.M."/>
            <person name="Luo Y.B."/>
            <person name="Tsai W.C."/>
            <person name="Van de Peer Y."/>
            <person name="Liu Z.J."/>
        </authorList>
    </citation>
    <scope>NUCLEOTIDE SEQUENCE [LARGE SCALE GENOMIC DNA]</scope>
    <source>
        <tissue evidence="10">The whole plant</tissue>
    </source>
</reference>
<dbReference type="AlphaFoldDB" id="A0A2I0VVA3"/>
<dbReference type="EMBL" id="KZ503205">
    <property type="protein sequence ID" value="PKU67333.1"/>
    <property type="molecule type" value="Genomic_DNA"/>
</dbReference>
<feature type="domain" description="MCM OB" evidence="8">
    <location>
        <begin position="126"/>
        <end position="245"/>
    </location>
</feature>
<gene>
    <name evidence="10" type="ORF">MA16_Dca024410</name>
</gene>
<evidence type="ECO:0000256" key="6">
    <source>
        <dbReference type="ARBA" id="ARBA00023242"/>
    </source>
</evidence>
<evidence type="ECO:0000256" key="5">
    <source>
        <dbReference type="ARBA" id="ARBA00022806"/>
    </source>
</evidence>
<evidence type="ECO:0000256" key="7">
    <source>
        <dbReference type="ARBA" id="ARBA00047995"/>
    </source>
</evidence>
<dbReference type="Gene3D" id="2.40.50.140">
    <property type="entry name" value="Nucleic acid-binding proteins"/>
    <property type="match status" value="1"/>
</dbReference>